<feature type="compositionally biased region" description="Basic and acidic residues" evidence="7">
    <location>
        <begin position="50"/>
        <end position="59"/>
    </location>
</feature>
<evidence type="ECO:0000256" key="1">
    <source>
        <dbReference type="ARBA" id="ARBA00011764"/>
    </source>
</evidence>
<evidence type="ECO:0000313" key="10">
    <source>
        <dbReference type="Proteomes" id="UP000719412"/>
    </source>
</evidence>
<evidence type="ECO:0000259" key="8">
    <source>
        <dbReference type="Pfam" id="PF13873"/>
    </source>
</evidence>
<dbReference type="GO" id="GO:0005634">
    <property type="term" value="C:nucleus"/>
    <property type="evidence" value="ECO:0007669"/>
    <property type="project" value="TreeGrafter"/>
</dbReference>
<reference evidence="9" key="1">
    <citation type="journal article" date="2020" name="J Insects Food Feed">
        <title>The yellow mealworm (Tenebrio molitor) genome: a resource for the emerging insects as food and feed industry.</title>
        <authorList>
            <person name="Eriksson T."/>
            <person name="Andere A."/>
            <person name="Kelstrup H."/>
            <person name="Emery V."/>
            <person name="Picard C."/>
        </authorList>
    </citation>
    <scope>NUCLEOTIDE SEQUENCE</scope>
    <source>
        <strain evidence="9">Stoneville</strain>
        <tissue evidence="9">Whole head</tissue>
    </source>
</reference>
<protein>
    <recommendedName>
        <fullName evidence="2">Regulatory protein zeste</fullName>
    </recommendedName>
</protein>
<comment type="subunit">
    <text evidence="1">Self-associates forming complexes of several hundred monomers.</text>
</comment>
<dbReference type="Proteomes" id="UP000719412">
    <property type="component" value="Unassembled WGS sequence"/>
</dbReference>
<dbReference type="PANTHER" id="PTHR23098:SF16">
    <property type="entry name" value="REGULATORY PROTEIN ZESTE"/>
    <property type="match status" value="1"/>
</dbReference>
<evidence type="ECO:0000256" key="3">
    <source>
        <dbReference type="ARBA" id="ARBA00023015"/>
    </source>
</evidence>
<feature type="compositionally biased region" description="Acidic residues" evidence="7">
    <location>
        <begin position="60"/>
        <end position="70"/>
    </location>
</feature>
<feature type="compositionally biased region" description="Basic and acidic residues" evidence="7">
    <location>
        <begin position="86"/>
        <end position="97"/>
    </location>
</feature>
<dbReference type="EMBL" id="JABDTM020016035">
    <property type="protein sequence ID" value="KAH0818983.1"/>
    <property type="molecule type" value="Genomic_DNA"/>
</dbReference>
<feature type="compositionally biased region" description="Acidic residues" evidence="7">
    <location>
        <begin position="32"/>
        <end position="45"/>
    </location>
</feature>
<comment type="function">
    <text evidence="5">Involved in transvection phenomena (= synapsis-dependent gene expression), where the synaptic pairing of chromosomes carrying genes with which zeste interacts influences the expression of these genes. Zeste binds to DNA and stimulates transcription from a nearby promoter.</text>
</comment>
<name>A0A8J6HRM1_TENMO</name>
<feature type="domain" description="Myb/SANT-like DNA-binding" evidence="8">
    <location>
        <begin position="224"/>
        <end position="298"/>
    </location>
</feature>
<feature type="region of interest" description="Disordered" evidence="7">
    <location>
        <begin position="24"/>
        <end position="107"/>
    </location>
</feature>
<comment type="caution">
    <text evidence="9">The sequence shown here is derived from an EMBL/GenBank/DDBJ whole genome shotgun (WGS) entry which is preliminary data.</text>
</comment>
<dbReference type="InterPro" id="IPR028002">
    <property type="entry name" value="Myb_DNA-bind_5"/>
</dbReference>
<keyword evidence="6" id="KW-0175">Coiled coil</keyword>
<dbReference type="Pfam" id="PF13873">
    <property type="entry name" value="Myb_DNA-bind_5"/>
    <property type="match status" value="1"/>
</dbReference>
<accession>A0A8J6HRM1</accession>
<gene>
    <name evidence="9" type="ORF">GEV33_003808</name>
</gene>
<evidence type="ECO:0000256" key="7">
    <source>
        <dbReference type="SAM" id="MobiDB-lite"/>
    </source>
</evidence>
<evidence type="ECO:0000256" key="2">
    <source>
        <dbReference type="ARBA" id="ARBA00016807"/>
    </source>
</evidence>
<evidence type="ECO:0000256" key="5">
    <source>
        <dbReference type="ARBA" id="ARBA00025466"/>
    </source>
</evidence>
<keyword evidence="3" id="KW-0805">Transcription regulation</keyword>
<sequence>MFTPKKRRVERSNDPEVWLRWFNALSNREEGPVNEDDDEAEDDVSVDVSVAEKSDHETESELEVSEEEELHQEQSDLSRSGNIRSSEGEKREDDLDQARPSNFYIGKNKRHGGWKSSAVAEGYIEQSLKKKVEVAQILSCASTSRASQPCNPVPVVVCSKENTKATSTIVVSDNRSVQQNFRSSETIPGMPGITINSHDSSTVTINVYNNSRSSKNRCGGKRKRSAKISPGQYQIYLEELQNNEAFRINKFNPKNPDILDETWNALALKLNAAGGPIKTVQQWKERFADWKCNVRKKARKLALSQVKTGGGPPDTPLTNAENRLLDLTGEAVVNGLENIPEPAALVEPPAAPVEPPTAPVEPPAPLVEPPAPRVEPPAPPVKLPTPCPATRLTQKINNNKPLSHKQKQTKTTLAASVQNLVANDATTINLLQQINENLQALVNIKEKEVRILELKLKLKYPEAEIQLDDAQ</sequence>
<keyword evidence="4" id="KW-0804">Transcription</keyword>
<organism evidence="9 10">
    <name type="scientific">Tenebrio molitor</name>
    <name type="common">Yellow mealworm beetle</name>
    <dbReference type="NCBI Taxonomy" id="7067"/>
    <lineage>
        <taxon>Eukaryota</taxon>
        <taxon>Metazoa</taxon>
        <taxon>Ecdysozoa</taxon>
        <taxon>Arthropoda</taxon>
        <taxon>Hexapoda</taxon>
        <taxon>Insecta</taxon>
        <taxon>Pterygota</taxon>
        <taxon>Neoptera</taxon>
        <taxon>Endopterygota</taxon>
        <taxon>Coleoptera</taxon>
        <taxon>Polyphaga</taxon>
        <taxon>Cucujiformia</taxon>
        <taxon>Tenebrionidae</taxon>
        <taxon>Tenebrio</taxon>
    </lineage>
</organism>
<proteinExistence type="predicted"/>
<dbReference type="AlphaFoldDB" id="A0A8J6HRM1"/>
<keyword evidence="10" id="KW-1185">Reference proteome</keyword>
<evidence type="ECO:0000256" key="6">
    <source>
        <dbReference type="SAM" id="Coils"/>
    </source>
</evidence>
<dbReference type="PANTHER" id="PTHR23098">
    <property type="entry name" value="AGAP001331-PA-RELATED"/>
    <property type="match status" value="1"/>
</dbReference>
<reference evidence="9" key="2">
    <citation type="submission" date="2021-08" db="EMBL/GenBank/DDBJ databases">
        <authorList>
            <person name="Eriksson T."/>
        </authorList>
    </citation>
    <scope>NUCLEOTIDE SEQUENCE</scope>
    <source>
        <strain evidence="9">Stoneville</strain>
        <tissue evidence="9">Whole head</tissue>
    </source>
</reference>
<evidence type="ECO:0000256" key="4">
    <source>
        <dbReference type="ARBA" id="ARBA00023163"/>
    </source>
</evidence>
<evidence type="ECO:0000313" key="9">
    <source>
        <dbReference type="EMBL" id="KAH0818983.1"/>
    </source>
</evidence>
<feature type="coiled-coil region" evidence="6">
    <location>
        <begin position="428"/>
        <end position="455"/>
    </location>
</feature>